<proteinExistence type="predicted"/>
<dbReference type="eggNOG" id="ENOG5033M57">
    <property type="taxonomic scope" value="Bacteria"/>
</dbReference>
<dbReference type="InterPro" id="IPR019660">
    <property type="entry name" value="Put_sensory_transdc_reg_YbjN"/>
</dbReference>
<dbReference type="EMBL" id="AP008231">
    <property type="protein sequence ID" value="BAD78211.1"/>
    <property type="molecule type" value="Genomic_DNA"/>
</dbReference>
<dbReference type="AlphaFoldDB" id="A0A0H3JZ08"/>
<evidence type="ECO:0000313" key="2">
    <source>
        <dbReference type="Proteomes" id="UP000001175"/>
    </source>
</evidence>
<sequence>MMLTNDLITPDNVSKDLLKAIYDAAFIETAWDDDGDLKIKDELNCTVMISENQTRIMIFTIFEFEEGFSREQKLDLANKINDEYAFVRASLTEYDTLLFDYSFYLKGGLTKKNLVLGTRFFQSIPLEAIHEHGKEMVV</sequence>
<organism evidence="1 2">
    <name type="scientific">Synechococcus sp. (strain ATCC 27144 / PCC 6301 / SAUG 1402/1)</name>
    <name type="common">Anacystis nidulans</name>
    <dbReference type="NCBI Taxonomy" id="269084"/>
    <lineage>
        <taxon>Bacteria</taxon>
        <taxon>Bacillati</taxon>
        <taxon>Cyanobacteriota</taxon>
        <taxon>Cyanophyceae</taxon>
        <taxon>Synechococcales</taxon>
        <taxon>Synechococcaceae</taxon>
        <taxon>Synechococcus</taxon>
    </lineage>
</organism>
<evidence type="ECO:0000313" key="1">
    <source>
        <dbReference type="EMBL" id="BAD78211.1"/>
    </source>
</evidence>
<dbReference type="Pfam" id="PF10722">
    <property type="entry name" value="YbjN"/>
    <property type="match status" value="1"/>
</dbReference>
<gene>
    <name evidence="1" type="ordered locus">syc0021_c</name>
</gene>
<accession>A0A0H3JZ08</accession>
<protein>
    <submittedName>
        <fullName evidence="1">Signal transduction inhibitor</fullName>
    </submittedName>
</protein>
<dbReference type="Proteomes" id="UP000001175">
    <property type="component" value="Chromosome"/>
</dbReference>
<dbReference type="KEGG" id="syc:syc0021_c"/>
<reference evidence="1 2" key="1">
    <citation type="journal article" date="2007" name="Photosyn. Res.">
        <title>Complete nucleotide sequence of the freshwater unicellular cyanobacterium Synechococcus elongatus PCC 6301 chromosome: gene content and organization.</title>
        <authorList>
            <person name="Sugita C."/>
            <person name="Ogata K."/>
            <person name="Shikata M."/>
            <person name="Jikuya H."/>
            <person name="Takano J."/>
            <person name="Furumichi M."/>
            <person name="Kanehisa M."/>
            <person name="Omata T."/>
            <person name="Sugiura M."/>
            <person name="Sugita M."/>
        </authorList>
    </citation>
    <scope>NUCLEOTIDE SEQUENCE [LARGE SCALE GENOMIC DNA]</scope>
    <source>
        <strain evidence="2">ATCC 27144 / PCC 6301 / SAUG 1402/1</strain>
    </source>
</reference>
<name>A0A0H3JZ08_SYNP6</name>